<dbReference type="InterPro" id="IPR043977">
    <property type="entry name" value="DUF5759"/>
</dbReference>
<dbReference type="AlphaFoldDB" id="A0A6C0CTZ1"/>
<name>A0A6C0CTZ1_9ZZZZ</name>
<proteinExistence type="predicted"/>
<protein>
    <submittedName>
        <fullName evidence="1">Uncharacterized protein</fullName>
    </submittedName>
</protein>
<accession>A0A6C0CTZ1</accession>
<evidence type="ECO:0000313" key="1">
    <source>
        <dbReference type="EMBL" id="QHT07723.1"/>
    </source>
</evidence>
<organism evidence="1">
    <name type="scientific">viral metagenome</name>
    <dbReference type="NCBI Taxonomy" id="1070528"/>
    <lineage>
        <taxon>unclassified sequences</taxon>
        <taxon>metagenomes</taxon>
        <taxon>organismal metagenomes</taxon>
    </lineage>
</organism>
<reference evidence="1" key="1">
    <citation type="journal article" date="2020" name="Nature">
        <title>Giant virus diversity and host interactions through global metagenomics.</title>
        <authorList>
            <person name="Schulz F."/>
            <person name="Roux S."/>
            <person name="Paez-Espino D."/>
            <person name="Jungbluth S."/>
            <person name="Walsh D.A."/>
            <person name="Denef V.J."/>
            <person name="McMahon K.D."/>
            <person name="Konstantinidis K.T."/>
            <person name="Eloe-Fadrosh E.A."/>
            <person name="Kyrpides N.C."/>
            <person name="Woyke T."/>
        </authorList>
    </citation>
    <scope>NUCLEOTIDE SEQUENCE</scope>
    <source>
        <strain evidence="1">GVMAG-M-3300021964-36</strain>
    </source>
</reference>
<dbReference type="EMBL" id="MN739485">
    <property type="protein sequence ID" value="QHT07723.1"/>
    <property type="molecule type" value="Genomic_DNA"/>
</dbReference>
<sequence>MKKLNIYELHEEIKKKKNKRNQSFEHVLDTCHRKIKTAATKELVKVFFDVPEFVIGLPVYDLSECIKYIMKSLEDNGFLVQYYFPKLLYISWDFNEINNKDRLNPKAQIAYDPTNTSKTIIENNNANKLIMKPSKIQVSKQLEHRPNGKFILNID</sequence>
<dbReference type="Pfam" id="PF19063">
    <property type="entry name" value="DUF5759"/>
    <property type="match status" value="1"/>
</dbReference>